<accession>A0A7C8MTN4</accession>
<dbReference type="Proteomes" id="UP000481858">
    <property type="component" value="Unassembled WGS sequence"/>
</dbReference>
<dbReference type="AlphaFoldDB" id="A0A7C8MTN4"/>
<comment type="caution">
    <text evidence="2">The sequence shown here is derived from an EMBL/GenBank/DDBJ whole genome shotgun (WGS) entry which is preliminary data.</text>
</comment>
<feature type="compositionally biased region" description="Basic and acidic residues" evidence="1">
    <location>
        <begin position="1"/>
        <end position="10"/>
    </location>
</feature>
<evidence type="ECO:0000256" key="1">
    <source>
        <dbReference type="SAM" id="MobiDB-lite"/>
    </source>
</evidence>
<reference evidence="2 3" key="1">
    <citation type="submission" date="2019-12" db="EMBL/GenBank/DDBJ databases">
        <title>Draft genome sequence of the ascomycete Xylaria multiplex DSM 110363.</title>
        <authorList>
            <person name="Buettner E."/>
            <person name="Kellner H."/>
        </authorList>
    </citation>
    <scope>NUCLEOTIDE SEQUENCE [LARGE SCALE GENOMIC DNA]</scope>
    <source>
        <strain evidence="2 3">DSM 110363</strain>
    </source>
</reference>
<sequence length="160" mass="17358">MSGRRTKGEKVIFNPKKKRGSVDDTNNLAAVNLDTYMKLVTFRPWVDGEEPSTPAKPLLLDEAIEKRPASLLFGPDDETAKPVILTTAADTTILSSAIEAERGALVQLTKTSHLSEEPHQPYIEAPVFTMGDSTLVDPAPQGGGGSYHKSEQREEAPKAE</sequence>
<proteinExistence type="predicted"/>
<evidence type="ECO:0000313" key="3">
    <source>
        <dbReference type="Proteomes" id="UP000481858"/>
    </source>
</evidence>
<feature type="region of interest" description="Disordered" evidence="1">
    <location>
        <begin position="1"/>
        <end position="20"/>
    </location>
</feature>
<dbReference type="EMBL" id="WUBL01000057">
    <property type="protein sequence ID" value="KAF2968067.1"/>
    <property type="molecule type" value="Genomic_DNA"/>
</dbReference>
<dbReference type="InParanoid" id="A0A7C8MTN4"/>
<protein>
    <submittedName>
        <fullName evidence="2">Uncharacterized protein</fullName>
    </submittedName>
</protein>
<organism evidence="2 3">
    <name type="scientific">Xylaria multiplex</name>
    <dbReference type="NCBI Taxonomy" id="323545"/>
    <lineage>
        <taxon>Eukaryota</taxon>
        <taxon>Fungi</taxon>
        <taxon>Dikarya</taxon>
        <taxon>Ascomycota</taxon>
        <taxon>Pezizomycotina</taxon>
        <taxon>Sordariomycetes</taxon>
        <taxon>Xylariomycetidae</taxon>
        <taxon>Xylariales</taxon>
        <taxon>Xylariaceae</taxon>
        <taxon>Xylaria</taxon>
    </lineage>
</organism>
<evidence type="ECO:0000313" key="2">
    <source>
        <dbReference type="EMBL" id="KAF2968067.1"/>
    </source>
</evidence>
<keyword evidence="3" id="KW-1185">Reference proteome</keyword>
<gene>
    <name evidence="2" type="ORF">GQX73_g5483</name>
</gene>
<feature type="compositionally biased region" description="Basic and acidic residues" evidence="1">
    <location>
        <begin position="148"/>
        <end position="160"/>
    </location>
</feature>
<name>A0A7C8MTN4_9PEZI</name>
<feature type="region of interest" description="Disordered" evidence="1">
    <location>
        <begin position="131"/>
        <end position="160"/>
    </location>
</feature>